<gene>
    <name evidence="2" type="ORF">GCM10009097_39210</name>
</gene>
<reference evidence="2 3" key="1">
    <citation type="journal article" date="2019" name="Int. J. Syst. Evol. Microbiol.">
        <title>The Global Catalogue of Microorganisms (GCM) 10K type strain sequencing project: providing services to taxonomists for standard genome sequencing and annotation.</title>
        <authorList>
            <consortium name="The Broad Institute Genomics Platform"/>
            <consortium name="The Broad Institute Genome Sequencing Center for Infectious Disease"/>
            <person name="Wu L."/>
            <person name="Ma J."/>
        </authorList>
    </citation>
    <scope>NUCLEOTIDE SEQUENCE [LARGE SCALE GENOMIC DNA]</scope>
    <source>
        <strain evidence="2 3">JCM 14330</strain>
    </source>
</reference>
<organism evidence="2 3">
    <name type="scientific">Pigmentiphaga daeguensis</name>
    <dbReference type="NCBI Taxonomy" id="414049"/>
    <lineage>
        <taxon>Bacteria</taxon>
        <taxon>Pseudomonadati</taxon>
        <taxon>Pseudomonadota</taxon>
        <taxon>Betaproteobacteria</taxon>
        <taxon>Burkholderiales</taxon>
        <taxon>Alcaligenaceae</taxon>
        <taxon>Pigmentiphaga</taxon>
    </lineage>
</organism>
<evidence type="ECO:0000259" key="1">
    <source>
        <dbReference type="PROSITE" id="PS51085"/>
    </source>
</evidence>
<keyword evidence="3" id="KW-1185">Reference proteome</keyword>
<name>A0ABN1CFD1_9BURK</name>
<dbReference type="InterPro" id="IPR001041">
    <property type="entry name" value="2Fe-2S_ferredoxin-type"/>
</dbReference>
<proteinExistence type="predicted"/>
<protein>
    <recommendedName>
        <fullName evidence="1">2Fe-2S ferredoxin-type domain-containing protein</fullName>
    </recommendedName>
</protein>
<dbReference type="InterPro" id="IPR006058">
    <property type="entry name" value="2Fe2S_fd_BS"/>
</dbReference>
<sequence>MHPAKQDHETRIDSAAPAGQRFEVHILDTGERYTCSGSQTLLAGMEALGRKGIPVGCRGGGCGVCKSRIVRGDYHAAKMSRACVSADEQAAGVVLACRVVPRSDIEIEALDRMRRCVTRHLAPAARPPAHLT</sequence>
<feature type="domain" description="2Fe-2S ferredoxin-type" evidence="1">
    <location>
        <begin position="20"/>
        <end position="113"/>
    </location>
</feature>
<dbReference type="InterPro" id="IPR012675">
    <property type="entry name" value="Beta-grasp_dom_sf"/>
</dbReference>
<evidence type="ECO:0000313" key="3">
    <source>
        <dbReference type="Proteomes" id="UP001501706"/>
    </source>
</evidence>
<dbReference type="Pfam" id="PF00111">
    <property type="entry name" value="Fer2"/>
    <property type="match status" value="1"/>
</dbReference>
<dbReference type="EMBL" id="BAAAEN010000017">
    <property type="protein sequence ID" value="GAA0517905.1"/>
    <property type="molecule type" value="Genomic_DNA"/>
</dbReference>
<dbReference type="InterPro" id="IPR036010">
    <property type="entry name" value="2Fe-2S_ferredoxin-like_sf"/>
</dbReference>
<dbReference type="SUPFAM" id="SSF54292">
    <property type="entry name" value="2Fe-2S ferredoxin-like"/>
    <property type="match status" value="1"/>
</dbReference>
<dbReference type="Proteomes" id="UP001501706">
    <property type="component" value="Unassembled WGS sequence"/>
</dbReference>
<evidence type="ECO:0000313" key="2">
    <source>
        <dbReference type="EMBL" id="GAA0517905.1"/>
    </source>
</evidence>
<dbReference type="RefSeq" id="WP_087836584.1">
    <property type="nucleotide sequence ID" value="NZ_BAAAEN010000017.1"/>
</dbReference>
<accession>A0ABN1CFD1</accession>
<comment type="caution">
    <text evidence="2">The sequence shown here is derived from an EMBL/GenBank/DDBJ whole genome shotgun (WGS) entry which is preliminary data.</text>
</comment>
<dbReference type="Gene3D" id="3.10.20.30">
    <property type="match status" value="1"/>
</dbReference>
<dbReference type="PROSITE" id="PS00197">
    <property type="entry name" value="2FE2S_FER_1"/>
    <property type="match status" value="1"/>
</dbReference>
<dbReference type="PROSITE" id="PS51085">
    <property type="entry name" value="2FE2S_FER_2"/>
    <property type="match status" value="1"/>
</dbReference>